<dbReference type="CDD" id="cd00293">
    <property type="entry name" value="USP-like"/>
    <property type="match status" value="1"/>
</dbReference>
<evidence type="ECO:0000259" key="2">
    <source>
        <dbReference type="Pfam" id="PF00582"/>
    </source>
</evidence>
<sequence length="150" mass="15943">MSILAAVDATNEHDSVVETGHSLASAYETTLSVLHVVSQDAFESRKETVERVSDVQGYSKSQRAEAAANVANEVVVGTLEDVNVETISTLGRIGEPDPSILDVATDIDARYIVIGGRKRSPTGKALFGSTTQSVLLEADRPVVTVISNEE</sequence>
<dbReference type="SUPFAM" id="SSF52402">
    <property type="entry name" value="Adenine nucleotide alpha hydrolases-like"/>
    <property type="match status" value="1"/>
</dbReference>
<dbReference type="RefSeq" id="WP_273742183.1">
    <property type="nucleotide sequence ID" value="NZ_JAQIVI010000775.1"/>
</dbReference>
<dbReference type="InterPro" id="IPR006016">
    <property type="entry name" value="UspA"/>
</dbReference>
<accession>A0ABD5SX43</accession>
<comment type="caution">
    <text evidence="3">The sequence shown here is derived from an EMBL/GenBank/DDBJ whole genome shotgun (WGS) entry which is preliminary data.</text>
</comment>
<evidence type="ECO:0000313" key="3">
    <source>
        <dbReference type="EMBL" id="MFC6769547.1"/>
    </source>
</evidence>
<organism evidence="3 4">
    <name type="scientific">Natrinema soli</name>
    <dbReference type="NCBI Taxonomy" id="1930624"/>
    <lineage>
        <taxon>Archaea</taxon>
        <taxon>Methanobacteriati</taxon>
        <taxon>Methanobacteriota</taxon>
        <taxon>Stenosarchaea group</taxon>
        <taxon>Halobacteria</taxon>
        <taxon>Halobacteriales</taxon>
        <taxon>Natrialbaceae</taxon>
        <taxon>Natrinema</taxon>
    </lineage>
</organism>
<dbReference type="PANTHER" id="PTHR46268">
    <property type="entry name" value="STRESS RESPONSE PROTEIN NHAX"/>
    <property type="match status" value="1"/>
</dbReference>
<name>A0ABD5SX43_9EURY</name>
<proteinExistence type="inferred from homology"/>
<keyword evidence="4" id="KW-1185">Reference proteome</keyword>
<dbReference type="Pfam" id="PF00582">
    <property type="entry name" value="Usp"/>
    <property type="match status" value="1"/>
</dbReference>
<comment type="similarity">
    <text evidence="1">Belongs to the universal stress protein A family.</text>
</comment>
<dbReference type="InterPro" id="IPR014729">
    <property type="entry name" value="Rossmann-like_a/b/a_fold"/>
</dbReference>
<dbReference type="Gene3D" id="3.40.50.620">
    <property type="entry name" value="HUPs"/>
    <property type="match status" value="1"/>
</dbReference>
<reference evidence="3 4" key="1">
    <citation type="journal article" date="2019" name="Int. J. Syst. Evol. Microbiol.">
        <title>The Global Catalogue of Microorganisms (GCM) 10K type strain sequencing project: providing services to taxonomists for standard genome sequencing and annotation.</title>
        <authorList>
            <consortium name="The Broad Institute Genomics Platform"/>
            <consortium name="The Broad Institute Genome Sequencing Center for Infectious Disease"/>
            <person name="Wu L."/>
            <person name="Ma J."/>
        </authorList>
    </citation>
    <scope>NUCLEOTIDE SEQUENCE [LARGE SCALE GENOMIC DNA]</scope>
    <source>
        <strain evidence="3 4">LMG 29247</strain>
    </source>
</reference>
<protein>
    <submittedName>
        <fullName evidence="3">Universal stress protein</fullName>
    </submittedName>
</protein>
<dbReference type="AlphaFoldDB" id="A0ABD5SX43"/>
<evidence type="ECO:0000256" key="1">
    <source>
        <dbReference type="ARBA" id="ARBA00008791"/>
    </source>
</evidence>
<evidence type="ECO:0000313" key="4">
    <source>
        <dbReference type="Proteomes" id="UP001596383"/>
    </source>
</evidence>
<gene>
    <name evidence="3" type="ORF">ACFQE6_32280</name>
</gene>
<dbReference type="PANTHER" id="PTHR46268:SF6">
    <property type="entry name" value="UNIVERSAL STRESS PROTEIN UP12"/>
    <property type="match status" value="1"/>
</dbReference>
<feature type="domain" description="UspA" evidence="2">
    <location>
        <begin position="2"/>
        <end position="145"/>
    </location>
</feature>
<dbReference type="EMBL" id="JBHSWV010000775">
    <property type="protein sequence ID" value="MFC6769547.1"/>
    <property type="molecule type" value="Genomic_DNA"/>
</dbReference>
<dbReference type="Proteomes" id="UP001596383">
    <property type="component" value="Unassembled WGS sequence"/>
</dbReference>